<dbReference type="STRING" id="1537102.L1LCC6"/>
<evidence type="ECO:0000313" key="3">
    <source>
        <dbReference type="EMBL" id="EKX72929.1"/>
    </source>
</evidence>
<evidence type="ECO:0008006" key="5">
    <source>
        <dbReference type="Google" id="ProtNLM"/>
    </source>
</evidence>
<evidence type="ECO:0000256" key="2">
    <source>
        <dbReference type="ARBA" id="ARBA00022679"/>
    </source>
</evidence>
<dbReference type="VEuPathDB" id="PiroplasmaDB:BEWA_014880"/>
<organism evidence="3 4">
    <name type="scientific">Theileria equi strain WA</name>
    <dbReference type="NCBI Taxonomy" id="1537102"/>
    <lineage>
        <taxon>Eukaryota</taxon>
        <taxon>Sar</taxon>
        <taxon>Alveolata</taxon>
        <taxon>Apicomplexa</taxon>
        <taxon>Aconoidasida</taxon>
        <taxon>Piroplasmida</taxon>
        <taxon>Theileriidae</taxon>
        <taxon>Theileria</taxon>
    </lineage>
</organism>
<dbReference type="SUPFAM" id="SSF48256">
    <property type="entry name" value="Citrate synthase"/>
    <property type="match status" value="1"/>
</dbReference>
<dbReference type="PANTHER" id="PTHR11739">
    <property type="entry name" value="CITRATE SYNTHASE"/>
    <property type="match status" value="1"/>
</dbReference>
<protein>
    <recommendedName>
        <fullName evidence="5">Citrate synthase</fullName>
    </recommendedName>
</protein>
<dbReference type="KEGG" id="beq:BEWA_014880"/>
<dbReference type="PANTHER" id="PTHR11739:SF4">
    <property type="entry name" value="CITRATE SYNTHASE, PEROXISOMAL"/>
    <property type="match status" value="1"/>
</dbReference>
<proteinExistence type="inferred from homology"/>
<dbReference type="Proteomes" id="UP000031512">
    <property type="component" value="Unassembled WGS sequence"/>
</dbReference>
<keyword evidence="2" id="KW-0808">Transferase</keyword>
<evidence type="ECO:0000256" key="1">
    <source>
        <dbReference type="ARBA" id="ARBA00010566"/>
    </source>
</evidence>
<dbReference type="InterPro" id="IPR002020">
    <property type="entry name" value="Citrate_synthase"/>
</dbReference>
<gene>
    <name evidence="3" type="ORF">BEWA_014880</name>
</gene>
<accession>L1LCC6</accession>
<dbReference type="GO" id="GO:0006099">
    <property type="term" value="P:tricarboxylic acid cycle"/>
    <property type="evidence" value="ECO:0007669"/>
    <property type="project" value="TreeGrafter"/>
</dbReference>
<comment type="caution">
    <text evidence="3">The sequence shown here is derived from an EMBL/GenBank/DDBJ whole genome shotgun (WGS) entry which is preliminary data.</text>
</comment>
<dbReference type="AlphaFoldDB" id="L1LCC6"/>
<dbReference type="RefSeq" id="XP_004832381.1">
    <property type="nucleotide sequence ID" value="XM_004832324.1"/>
</dbReference>
<comment type="similarity">
    <text evidence="1">Belongs to the citrate synthase family.</text>
</comment>
<dbReference type="eggNOG" id="ENOG502TN6Z">
    <property type="taxonomic scope" value="Eukaryota"/>
</dbReference>
<dbReference type="GeneID" id="15804564"/>
<dbReference type="InterPro" id="IPR016142">
    <property type="entry name" value="Citrate_synth-like_lrg_a-sub"/>
</dbReference>
<dbReference type="GO" id="GO:0046912">
    <property type="term" value="F:acyltransferase activity, acyl groups converted into alkyl on transfer"/>
    <property type="evidence" value="ECO:0007669"/>
    <property type="project" value="InterPro"/>
</dbReference>
<dbReference type="GO" id="GO:0005759">
    <property type="term" value="C:mitochondrial matrix"/>
    <property type="evidence" value="ECO:0007669"/>
    <property type="project" value="TreeGrafter"/>
</dbReference>
<sequence length="270" mass="30255">MYILKRAFSTVGQVIGKHKHKQLISVETEIYSPFINNDVHFRGYPLRMLASQHTFLEVFHLILNAKLPEKSELDDFVKHIHSGIVDYPYVLTENLKILPANIHITDMLISCFSLVNGFENRNYGSLFGQCLGIIYSWKIKKNKNPLCSNNPVADLASRLLFRKSIDDNIAKFINVLLVLSIDHGLTSASYAARICTSELGSAYSSLIAAASIHKTCLVQLDNYDEIINEGVAMLDSHKGYIHGSRIPNELKSVVTARKDPRVGILVVSLK</sequence>
<dbReference type="GO" id="GO:0005975">
    <property type="term" value="P:carbohydrate metabolic process"/>
    <property type="evidence" value="ECO:0007669"/>
    <property type="project" value="TreeGrafter"/>
</dbReference>
<name>L1LCC6_THEEQ</name>
<reference evidence="3 4" key="1">
    <citation type="journal article" date="2012" name="BMC Genomics">
        <title>Comparative genomic analysis and phylogenetic position of Theileria equi.</title>
        <authorList>
            <person name="Kappmeyer L.S."/>
            <person name="Thiagarajan M."/>
            <person name="Herndon D.R."/>
            <person name="Ramsay J.D."/>
            <person name="Caler E."/>
            <person name="Djikeng A."/>
            <person name="Gillespie J.J."/>
            <person name="Lau A.O."/>
            <person name="Roalson E.H."/>
            <person name="Silva J.C."/>
            <person name="Silva M.G."/>
            <person name="Suarez C.E."/>
            <person name="Ueti M.W."/>
            <person name="Nene V.M."/>
            <person name="Mealey R.H."/>
            <person name="Knowles D.P."/>
            <person name="Brayton K.A."/>
        </authorList>
    </citation>
    <scope>NUCLEOTIDE SEQUENCE [LARGE SCALE GENOMIC DNA]</scope>
    <source>
        <strain evidence="3 4">WA</strain>
    </source>
</reference>
<dbReference type="InterPro" id="IPR036969">
    <property type="entry name" value="Citrate_synthase_sf"/>
</dbReference>
<keyword evidence="4" id="KW-1185">Reference proteome</keyword>
<dbReference type="OrthoDB" id="361175at2759"/>
<dbReference type="Pfam" id="PF00285">
    <property type="entry name" value="Citrate_synt"/>
    <property type="match status" value="1"/>
</dbReference>
<evidence type="ECO:0000313" key="4">
    <source>
        <dbReference type="Proteomes" id="UP000031512"/>
    </source>
</evidence>
<dbReference type="Gene3D" id="1.10.580.10">
    <property type="entry name" value="Citrate Synthase, domain 1"/>
    <property type="match status" value="1"/>
</dbReference>
<dbReference type="EMBL" id="ACOU01000004">
    <property type="protein sequence ID" value="EKX72929.1"/>
    <property type="molecule type" value="Genomic_DNA"/>
</dbReference>